<feature type="active site" description="Proton acceptor" evidence="10">
    <location>
        <position position="148"/>
    </location>
</feature>
<feature type="binding site" description="in other chain" evidence="10">
    <location>
        <begin position="190"/>
        <end position="192"/>
    </location>
    <ligand>
        <name>substrate</name>
        <note>ligand shared between dimeric partners</note>
    </ligand>
</feature>
<dbReference type="EMBL" id="MHTX01000017">
    <property type="protein sequence ID" value="OHA68379.1"/>
    <property type="molecule type" value="Genomic_DNA"/>
</dbReference>
<dbReference type="NCBIfam" id="NF002872">
    <property type="entry name" value="PRK03202.1"/>
    <property type="match status" value="1"/>
</dbReference>
<dbReference type="GO" id="GO:0070095">
    <property type="term" value="F:fructose-6-phosphate binding"/>
    <property type="evidence" value="ECO:0007669"/>
    <property type="project" value="TreeGrafter"/>
</dbReference>
<feature type="binding site" description="in other chain" evidence="10">
    <location>
        <begin position="292"/>
        <end position="295"/>
    </location>
    <ligand>
        <name>substrate</name>
        <note>ligand shared between dimeric partners</note>
    </ligand>
</feature>
<name>A0A1G2R7N4_9BACT</name>
<evidence type="ECO:0000256" key="10">
    <source>
        <dbReference type="HAMAP-Rule" id="MF_01976"/>
    </source>
</evidence>
<proteinExistence type="inferred from homology"/>
<dbReference type="GO" id="GO:0042802">
    <property type="term" value="F:identical protein binding"/>
    <property type="evidence" value="ECO:0007669"/>
    <property type="project" value="TreeGrafter"/>
</dbReference>
<feature type="binding site" evidence="10">
    <location>
        <position position="123"/>
    </location>
    <ligand>
        <name>Mg(2+)</name>
        <dbReference type="ChEBI" id="CHEBI:18420"/>
        <note>catalytic</note>
    </ligand>
</feature>
<dbReference type="Pfam" id="PF00365">
    <property type="entry name" value="PFK"/>
    <property type="match status" value="1"/>
</dbReference>
<comment type="caution">
    <text evidence="10">Lacks conserved residue(s) required for the propagation of feature annotation.</text>
</comment>
<dbReference type="FunFam" id="3.40.50.460:FF:000002">
    <property type="entry name" value="ATP-dependent 6-phosphofructokinase"/>
    <property type="match status" value="1"/>
</dbReference>
<dbReference type="GO" id="GO:0047334">
    <property type="term" value="F:diphosphate-fructose-6-phosphate 1-phosphotransferase activity"/>
    <property type="evidence" value="ECO:0007669"/>
    <property type="project" value="UniProtKB-EC"/>
</dbReference>
<evidence type="ECO:0000259" key="11">
    <source>
        <dbReference type="Pfam" id="PF00365"/>
    </source>
</evidence>
<feature type="binding site" evidence="10">
    <location>
        <position position="10"/>
    </location>
    <ligand>
        <name>diphosphate</name>
        <dbReference type="ChEBI" id="CHEBI:33019"/>
    </ligand>
</feature>
<dbReference type="GO" id="GO:0006002">
    <property type="term" value="P:fructose 6-phosphate metabolic process"/>
    <property type="evidence" value="ECO:0007669"/>
    <property type="project" value="InterPro"/>
</dbReference>
<feature type="site" description="Important for catalytic activity; stabilizes the transition state when the phosphoryl donor is PPi" evidence="10">
    <location>
        <position position="145"/>
    </location>
</feature>
<reference evidence="12 13" key="1">
    <citation type="journal article" date="2016" name="Nat. Commun.">
        <title>Thousands of microbial genomes shed light on interconnected biogeochemical processes in an aquifer system.</title>
        <authorList>
            <person name="Anantharaman K."/>
            <person name="Brown C.T."/>
            <person name="Hug L.A."/>
            <person name="Sharon I."/>
            <person name="Castelle C.J."/>
            <person name="Probst A.J."/>
            <person name="Thomas B.C."/>
            <person name="Singh A."/>
            <person name="Wilkins M.J."/>
            <person name="Karaoz U."/>
            <person name="Brodie E.L."/>
            <person name="Williams K.H."/>
            <person name="Hubbard S.S."/>
            <person name="Banfield J.F."/>
        </authorList>
    </citation>
    <scope>NUCLEOTIDE SEQUENCE [LARGE SCALE GENOMIC DNA]</scope>
</reference>
<dbReference type="InterPro" id="IPR000023">
    <property type="entry name" value="Phosphofructokinase_dom"/>
</dbReference>
<evidence type="ECO:0000256" key="9">
    <source>
        <dbReference type="ARBA" id="ARBA00023152"/>
    </source>
</evidence>
<dbReference type="GO" id="GO:0005524">
    <property type="term" value="F:ATP binding"/>
    <property type="evidence" value="ECO:0007669"/>
    <property type="project" value="InterPro"/>
</dbReference>
<evidence type="ECO:0000256" key="3">
    <source>
        <dbReference type="ARBA" id="ARBA00004679"/>
    </source>
</evidence>
<feature type="binding site" evidence="10">
    <location>
        <position position="286"/>
    </location>
    <ligand>
        <name>substrate</name>
        <note>ligand shared between dimeric partners</note>
    </ligand>
</feature>
<dbReference type="GO" id="GO:0030388">
    <property type="term" value="P:fructose 1,6-bisphosphate metabolic process"/>
    <property type="evidence" value="ECO:0007669"/>
    <property type="project" value="TreeGrafter"/>
</dbReference>
<comment type="function">
    <text evidence="10">Catalyzes the phosphorylation of D-fructose 6-phosphate, the first committing step of glycolysis. Uses inorganic phosphate (PPi) as phosphoryl donor instead of ATP like common ATP-dependent phosphofructokinases (ATP-PFKs), which renders the reaction reversible, and can thus function both in glycolysis and gluconeogenesis. Consistently, PPi-PFK can replace the enzymes of both the forward (ATP-PFK) and reverse (fructose-bisphosphatase (FBPase)) reactions.</text>
</comment>
<evidence type="ECO:0000256" key="8">
    <source>
        <dbReference type="ARBA" id="ARBA00022842"/>
    </source>
</evidence>
<dbReference type="PANTHER" id="PTHR13697">
    <property type="entry name" value="PHOSPHOFRUCTOKINASE"/>
    <property type="match status" value="1"/>
</dbReference>
<evidence type="ECO:0000256" key="7">
    <source>
        <dbReference type="ARBA" id="ARBA00022777"/>
    </source>
</evidence>
<dbReference type="PRINTS" id="PR00476">
    <property type="entry name" value="PHFRCTKINASE"/>
</dbReference>
<organism evidence="12 13">
    <name type="scientific">Candidatus Wildermuthbacteria bacterium RIFCSPHIGHO2_02_FULL_47_17</name>
    <dbReference type="NCBI Taxonomy" id="1802452"/>
    <lineage>
        <taxon>Bacteria</taxon>
        <taxon>Candidatus Wildermuthiibacteriota</taxon>
    </lineage>
</organism>
<dbReference type="HAMAP" id="MF_01976">
    <property type="entry name" value="Phosphofructokinase_III"/>
    <property type="match status" value="1"/>
</dbReference>
<dbReference type="InterPro" id="IPR012003">
    <property type="entry name" value="ATP_PFK_prok-type"/>
</dbReference>
<sequence>MKIAVLTGGGDCPGLNPAIRAIVKYGVKRYGHKLIGIKYGWGGFVPEAMPSRERATLDPEEIENLAARTMELTPENVSGILTKGGTILGSSRANPIKQEKGFDLLRQRFDELNLDAVIAIGGEDTLTVAYEAFSQVRIPVVGIPKTIDNDVFGTDTTIGFATAYEIMTDAVDRLHSTAESHHMIHILEVMGRRAGWIALRAGIAGGADIILIPEFPLTFDEICAYIEERRKRGKKFSIIVVAEGYPLSSGLVIQSEQKDPFGHEQLGGVGNRLANLLKEKTGFDVRVTNPAYMQRGGSAAPFDRWIATRLGIRAVDLVHNRQFGRMAAVARNEIVDVELREIAIGSRLIPQELFEELRWLFG</sequence>
<gene>
    <name evidence="10" type="primary">pfp</name>
    <name evidence="12" type="ORF">A3D59_04395</name>
</gene>
<comment type="catalytic activity">
    <reaction evidence="10">
        <text>beta-D-fructose 6-phosphate + diphosphate = beta-D-fructose 1,6-bisphosphate + phosphate + H(+)</text>
        <dbReference type="Rhea" id="RHEA:13613"/>
        <dbReference type="ChEBI" id="CHEBI:15378"/>
        <dbReference type="ChEBI" id="CHEBI:32966"/>
        <dbReference type="ChEBI" id="CHEBI:33019"/>
        <dbReference type="ChEBI" id="CHEBI:43474"/>
        <dbReference type="ChEBI" id="CHEBI:57634"/>
        <dbReference type="EC" id="2.7.1.90"/>
    </reaction>
</comment>
<comment type="activity regulation">
    <text evidence="10">Non-allosteric.</text>
</comment>
<keyword evidence="7 10" id="KW-0418">Kinase</keyword>
<dbReference type="GO" id="GO:0061621">
    <property type="term" value="P:canonical glycolysis"/>
    <property type="evidence" value="ECO:0007669"/>
    <property type="project" value="TreeGrafter"/>
</dbReference>
<dbReference type="SUPFAM" id="SSF53784">
    <property type="entry name" value="Phosphofructokinase"/>
    <property type="match status" value="1"/>
</dbReference>
<comment type="subcellular location">
    <subcellularLocation>
        <location evidence="2 10">Cytoplasm</location>
    </subcellularLocation>
</comment>
<evidence type="ECO:0000313" key="13">
    <source>
        <dbReference type="Proteomes" id="UP000179258"/>
    </source>
</evidence>
<keyword evidence="9 10" id="KW-0324">Glycolysis</keyword>
<evidence type="ECO:0000256" key="5">
    <source>
        <dbReference type="ARBA" id="ARBA00022679"/>
    </source>
</evidence>
<comment type="cofactor">
    <cofactor evidence="1 10">
        <name>Mg(2+)</name>
        <dbReference type="ChEBI" id="CHEBI:18420"/>
    </cofactor>
</comment>
<protein>
    <recommendedName>
        <fullName evidence="10">Pyrophosphate--fructose 6-phosphate 1-phosphotransferase</fullName>
        <ecNumber evidence="10">2.7.1.90</ecNumber>
    </recommendedName>
    <alternativeName>
        <fullName evidence="10">6-phosphofructokinase, pyrophosphate dependent</fullName>
    </alternativeName>
    <alternativeName>
        <fullName evidence="10">PPi-dependent phosphofructokinase</fullName>
        <shortName evidence="10">PPi-PFK</shortName>
    </alternativeName>
    <alternativeName>
        <fullName evidence="10">Pyrophosphate-dependent 6-phosphofructose-1-kinase</fullName>
    </alternativeName>
</protein>
<keyword evidence="6 10" id="KW-0479">Metal-binding</keyword>
<dbReference type="GO" id="GO:0005945">
    <property type="term" value="C:6-phosphofructokinase complex"/>
    <property type="evidence" value="ECO:0007669"/>
    <property type="project" value="TreeGrafter"/>
</dbReference>
<dbReference type="AlphaFoldDB" id="A0A1G2R7N4"/>
<comment type="caution">
    <text evidence="12">The sequence shown here is derived from an EMBL/GenBank/DDBJ whole genome shotgun (WGS) entry which is preliminary data.</text>
</comment>
<dbReference type="PIRSF" id="PIRSF000532">
    <property type="entry name" value="ATP_PFK_prok"/>
    <property type="match status" value="1"/>
</dbReference>
<dbReference type="GO" id="GO:0046872">
    <property type="term" value="F:metal ion binding"/>
    <property type="evidence" value="ECO:0007669"/>
    <property type="project" value="UniProtKB-KW"/>
</dbReference>
<evidence type="ECO:0000256" key="6">
    <source>
        <dbReference type="ARBA" id="ARBA00022723"/>
    </source>
</evidence>
<dbReference type="Gene3D" id="3.40.50.450">
    <property type="match status" value="1"/>
</dbReference>
<comment type="pathway">
    <text evidence="3 10">Carbohydrate degradation; glycolysis; D-glyceraldehyde 3-phosphate and glycerone phosphate from D-glucose: step 3/4.</text>
</comment>
<feature type="binding site" description="in other chain" evidence="10">
    <location>
        <position position="243"/>
    </location>
    <ligand>
        <name>substrate</name>
        <note>ligand shared between dimeric partners</note>
    </ligand>
</feature>
<dbReference type="InterPro" id="IPR022953">
    <property type="entry name" value="ATP_PFK"/>
</dbReference>
<comment type="similarity">
    <text evidence="10">Belongs to the phosphofructokinase type A (PFKA) family. Mixed-substrate PFK group III subfamily.</text>
</comment>
<evidence type="ECO:0000256" key="2">
    <source>
        <dbReference type="ARBA" id="ARBA00004496"/>
    </source>
</evidence>
<dbReference type="GO" id="GO:0003872">
    <property type="term" value="F:6-phosphofructokinase activity"/>
    <property type="evidence" value="ECO:0007669"/>
    <property type="project" value="UniProtKB-UniRule"/>
</dbReference>
<dbReference type="InterPro" id="IPR012829">
    <property type="entry name" value="Phosphofructokinase_III"/>
</dbReference>
<dbReference type="EC" id="2.7.1.90" evidence="10"/>
<comment type="subunit">
    <text evidence="10">Homodimer or homotetramer.</text>
</comment>
<evidence type="ECO:0000256" key="4">
    <source>
        <dbReference type="ARBA" id="ARBA00022490"/>
    </source>
</evidence>
<feature type="binding site" description="in other chain" evidence="10">
    <location>
        <begin position="146"/>
        <end position="148"/>
    </location>
    <ligand>
        <name>substrate</name>
        <note>ligand shared between dimeric partners</note>
    </ligand>
</feature>
<dbReference type="GO" id="GO:0048029">
    <property type="term" value="F:monosaccharide binding"/>
    <property type="evidence" value="ECO:0007669"/>
    <property type="project" value="TreeGrafter"/>
</dbReference>
<evidence type="ECO:0000313" key="12">
    <source>
        <dbReference type="EMBL" id="OHA68379.1"/>
    </source>
</evidence>
<dbReference type="Proteomes" id="UP000179258">
    <property type="component" value="Unassembled WGS sequence"/>
</dbReference>
<dbReference type="GO" id="GO:0016208">
    <property type="term" value="F:AMP binding"/>
    <property type="evidence" value="ECO:0007669"/>
    <property type="project" value="TreeGrafter"/>
</dbReference>
<keyword evidence="8 10" id="KW-0460">Magnesium</keyword>
<dbReference type="InterPro" id="IPR035966">
    <property type="entry name" value="PKF_sf"/>
</dbReference>
<keyword evidence="5 10" id="KW-0808">Transferase</keyword>
<evidence type="ECO:0000256" key="1">
    <source>
        <dbReference type="ARBA" id="ARBA00001946"/>
    </source>
</evidence>
<dbReference type="Gene3D" id="3.40.50.460">
    <property type="entry name" value="Phosphofructokinase domain"/>
    <property type="match status" value="1"/>
</dbReference>
<keyword evidence="4 10" id="KW-0963">Cytoplasm</keyword>
<dbReference type="UniPathway" id="UPA00109">
    <property type="reaction ID" value="UER00182"/>
</dbReference>
<accession>A0A1G2R7N4</accession>
<dbReference type="PANTHER" id="PTHR13697:SF52">
    <property type="entry name" value="ATP-DEPENDENT 6-PHOSPHOFRUCTOKINASE 3"/>
    <property type="match status" value="1"/>
</dbReference>
<feature type="site" description="Important for catalytic activity and substrate specificity; stabilizes the transition state when the phosphoryl donor is PPi; prevents ATP from binding by mimicking the alpha-phosphate group of ATP" evidence="10">
    <location>
        <position position="124"/>
    </location>
</feature>
<feature type="domain" description="Phosphofructokinase" evidence="11">
    <location>
        <begin position="2"/>
        <end position="318"/>
    </location>
</feature>